<name>A0A803VDJ9_FICAL</name>
<proteinExistence type="predicted"/>
<reference evidence="2 3" key="1">
    <citation type="journal article" date="2012" name="Nature">
        <title>The genomic landscape of species divergence in Ficedula flycatchers.</title>
        <authorList>
            <person name="Ellegren H."/>
            <person name="Smeds L."/>
            <person name="Burri R."/>
            <person name="Olason P.I."/>
            <person name="Backstrom N."/>
            <person name="Kawakami T."/>
            <person name="Kunstner A."/>
            <person name="Makinen H."/>
            <person name="Nadachowska-Brzyska K."/>
            <person name="Qvarnstrom A."/>
            <person name="Uebbing S."/>
            <person name="Wolf J.B."/>
        </authorList>
    </citation>
    <scope>NUCLEOTIDE SEQUENCE [LARGE SCALE GENOMIC DNA]</scope>
</reference>
<keyword evidence="3" id="KW-1185">Reference proteome</keyword>
<dbReference type="Ensembl" id="ENSFALT00000038990.1">
    <property type="protein sequence ID" value="ENSFALP00000020805.1"/>
    <property type="gene ID" value="ENSFALG00000023643.1"/>
</dbReference>
<sequence>APPSCSQSSASPPQILDPSPTNTLYPASAFSVMQVQNLGFFAGLEAKKKISLTSPPPQVLCRPKKNLSDLPPPPNPFKAASERNVLEEFPLKINLPF</sequence>
<dbReference type="AlphaFoldDB" id="A0A803VDJ9"/>
<evidence type="ECO:0000256" key="1">
    <source>
        <dbReference type="SAM" id="MobiDB-lite"/>
    </source>
</evidence>
<feature type="region of interest" description="Disordered" evidence="1">
    <location>
        <begin position="1"/>
        <end position="20"/>
    </location>
</feature>
<dbReference type="Proteomes" id="UP000016665">
    <property type="component" value="Chromosome 6"/>
</dbReference>
<protein>
    <submittedName>
        <fullName evidence="2">Uncharacterized protein</fullName>
    </submittedName>
</protein>
<feature type="compositionally biased region" description="Low complexity" evidence="1">
    <location>
        <begin position="1"/>
        <end position="14"/>
    </location>
</feature>
<reference evidence="2" key="2">
    <citation type="submission" date="2025-08" db="UniProtKB">
        <authorList>
            <consortium name="Ensembl"/>
        </authorList>
    </citation>
    <scope>IDENTIFICATION</scope>
</reference>
<evidence type="ECO:0000313" key="2">
    <source>
        <dbReference type="Ensembl" id="ENSFALP00000020805.1"/>
    </source>
</evidence>
<evidence type="ECO:0000313" key="3">
    <source>
        <dbReference type="Proteomes" id="UP000016665"/>
    </source>
</evidence>
<accession>A0A803VDJ9</accession>
<reference evidence="2" key="3">
    <citation type="submission" date="2025-09" db="UniProtKB">
        <authorList>
            <consortium name="Ensembl"/>
        </authorList>
    </citation>
    <scope>IDENTIFICATION</scope>
</reference>
<organism evidence="2 3">
    <name type="scientific">Ficedula albicollis</name>
    <name type="common">Collared flycatcher</name>
    <name type="synonym">Muscicapa albicollis</name>
    <dbReference type="NCBI Taxonomy" id="59894"/>
    <lineage>
        <taxon>Eukaryota</taxon>
        <taxon>Metazoa</taxon>
        <taxon>Chordata</taxon>
        <taxon>Craniata</taxon>
        <taxon>Vertebrata</taxon>
        <taxon>Euteleostomi</taxon>
        <taxon>Archelosauria</taxon>
        <taxon>Archosauria</taxon>
        <taxon>Dinosauria</taxon>
        <taxon>Saurischia</taxon>
        <taxon>Theropoda</taxon>
        <taxon>Coelurosauria</taxon>
        <taxon>Aves</taxon>
        <taxon>Neognathae</taxon>
        <taxon>Neoaves</taxon>
        <taxon>Telluraves</taxon>
        <taxon>Australaves</taxon>
        <taxon>Passeriformes</taxon>
        <taxon>Muscicapidae</taxon>
        <taxon>Ficedula</taxon>
    </lineage>
</organism>